<organism evidence="2 3">
    <name type="scientific">Tribonema minus</name>
    <dbReference type="NCBI Taxonomy" id="303371"/>
    <lineage>
        <taxon>Eukaryota</taxon>
        <taxon>Sar</taxon>
        <taxon>Stramenopiles</taxon>
        <taxon>Ochrophyta</taxon>
        <taxon>PX clade</taxon>
        <taxon>Xanthophyceae</taxon>
        <taxon>Tribonematales</taxon>
        <taxon>Tribonemataceae</taxon>
        <taxon>Tribonema</taxon>
    </lineage>
</organism>
<dbReference type="EMBL" id="JAFCMP010000010">
    <property type="protein sequence ID" value="KAG5192122.1"/>
    <property type="molecule type" value="Genomic_DNA"/>
</dbReference>
<comment type="caution">
    <text evidence="2">The sequence shown here is derived from an EMBL/GenBank/DDBJ whole genome shotgun (WGS) entry which is preliminary data.</text>
</comment>
<evidence type="ECO:0000313" key="3">
    <source>
        <dbReference type="Proteomes" id="UP000664859"/>
    </source>
</evidence>
<gene>
    <name evidence="2" type="ORF">JKP88DRAFT_294078</name>
</gene>
<dbReference type="Proteomes" id="UP000664859">
    <property type="component" value="Unassembled WGS sequence"/>
</dbReference>
<keyword evidence="3" id="KW-1185">Reference proteome</keyword>
<evidence type="ECO:0000256" key="1">
    <source>
        <dbReference type="SAM" id="SignalP"/>
    </source>
</evidence>
<accession>A0A835ZCZ0</accession>
<sequence>MTRLALIVAGYWATSAMPVLAAEDPTSAEDYEPTVRGDQVRVIIDNAKAFGSLQSDVRTLMENGASKEGLEGVRKDVTRIESTLGNCATKEAVAEIKAAVDNCATKEAVAGVKDGITRVEQAVTSCATKEAVAGVKGDISRVEQAVNNCASKDAVASVQEAVNNCATKDTVASVKEDVAKCAQKEDVRKENIYQLSLCETGKLHDWRDVLLLVLVLLPPLLAFAGADEGRAST</sequence>
<evidence type="ECO:0000313" key="2">
    <source>
        <dbReference type="EMBL" id="KAG5192122.1"/>
    </source>
</evidence>
<reference evidence="2" key="1">
    <citation type="submission" date="2021-02" db="EMBL/GenBank/DDBJ databases">
        <title>First Annotated Genome of the Yellow-green Alga Tribonema minus.</title>
        <authorList>
            <person name="Mahan K.M."/>
        </authorList>
    </citation>
    <scope>NUCLEOTIDE SEQUENCE</scope>
    <source>
        <strain evidence="2">UTEX B ZZ1240</strain>
    </source>
</reference>
<feature type="chain" id="PRO_5033012332" evidence="1">
    <location>
        <begin position="22"/>
        <end position="233"/>
    </location>
</feature>
<protein>
    <submittedName>
        <fullName evidence="2">Uncharacterized protein</fullName>
    </submittedName>
</protein>
<keyword evidence="1" id="KW-0732">Signal</keyword>
<proteinExistence type="predicted"/>
<feature type="signal peptide" evidence="1">
    <location>
        <begin position="1"/>
        <end position="21"/>
    </location>
</feature>
<name>A0A835ZCZ0_9STRA</name>
<dbReference type="AlphaFoldDB" id="A0A835ZCZ0"/>